<gene>
    <name evidence="2" type="ORF">CSX02_12880</name>
</gene>
<keyword evidence="3" id="KW-1185">Reference proteome</keyword>
<evidence type="ECO:0000313" key="2">
    <source>
        <dbReference type="EMBL" id="PHU36465.1"/>
    </source>
</evidence>
<dbReference type="Proteomes" id="UP000224563">
    <property type="component" value="Unassembled WGS sequence"/>
</dbReference>
<reference evidence="2 3" key="2">
    <citation type="submission" date="2017-10" db="EMBL/GenBank/DDBJ databases">
        <authorList>
            <person name="Banno H."/>
            <person name="Chua N.-H."/>
        </authorList>
    </citation>
    <scope>NUCLEOTIDE SEQUENCE [LARGE SCALE GENOMIC DNA]</scope>
    <source>
        <strain evidence="2 3">JK623</strain>
    </source>
</reference>
<keyword evidence="1" id="KW-1133">Transmembrane helix</keyword>
<dbReference type="RefSeq" id="WP_031542354.1">
    <property type="nucleotide sequence ID" value="NZ_JANSWH010000071.1"/>
</dbReference>
<name>A0A2G3DZZ5_9FIRM</name>
<keyword evidence="1" id="KW-0812">Transmembrane</keyword>
<proteinExistence type="predicted"/>
<organism evidence="2 3">
    <name type="scientific">Agathobacter ruminis</name>
    <dbReference type="NCBI Taxonomy" id="1712665"/>
    <lineage>
        <taxon>Bacteria</taxon>
        <taxon>Bacillati</taxon>
        <taxon>Bacillota</taxon>
        <taxon>Clostridia</taxon>
        <taxon>Lachnospirales</taxon>
        <taxon>Lachnospiraceae</taxon>
        <taxon>Agathobacter</taxon>
    </lineage>
</organism>
<protein>
    <submittedName>
        <fullName evidence="2">Uncharacterized protein</fullName>
    </submittedName>
</protein>
<dbReference type="InterPro" id="IPR046088">
    <property type="entry name" value="DUF6106"/>
</dbReference>
<evidence type="ECO:0000313" key="3">
    <source>
        <dbReference type="Proteomes" id="UP000224563"/>
    </source>
</evidence>
<feature type="transmembrane region" description="Helical" evidence="1">
    <location>
        <begin position="20"/>
        <end position="53"/>
    </location>
</feature>
<accession>A0A2G3DZZ5</accession>
<comment type="caution">
    <text evidence="2">The sequence shown here is derived from an EMBL/GenBank/DDBJ whole genome shotgun (WGS) entry which is preliminary data.</text>
</comment>
<evidence type="ECO:0000256" key="1">
    <source>
        <dbReference type="SAM" id="Phobius"/>
    </source>
</evidence>
<dbReference type="EMBL" id="PDYG01000134">
    <property type="protein sequence ID" value="PHU36465.1"/>
    <property type="molecule type" value="Genomic_DNA"/>
</dbReference>
<sequence length="164" mass="19676">MELFTLTKRKRLQSEKVMTVVWAILAILFAAMIYFIVFAIFPTILFAVLWYIWAKRRYLEYEVSYFDGDFRIAKIMNKSRRKKIMNFTMDEVIQIAPAGDRCVYKYENDVQTKLVNCYSMEADAKPYDIVFKKENKFTLVKVELDDRMLAEMCKKYQQKVVRYS</sequence>
<dbReference type="Pfam" id="PF19601">
    <property type="entry name" value="DUF6106"/>
    <property type="match status" value="1"/>
</dbReference>
<reference evidence="2 3" key="1">
    <citation type="submission" date="2017-10" db="EMBL/GenBank/DDBJ databases">
        <title>Resolving the taxonomy of Roseburia spp., Eubacterium rectale and Agathobacter spp. through phylogenomic analysis.</title>
        <authorList>
            <person name="Sheridan P.O."/>
            <person name="Walker A.W."/>
            <person name="Duncan S.H."/>
            <person name="Scott K.P."/>
            <person name="Toole P.W.O."/>
            <person name="Luis P."/>
            <person name="Flint H.J."/>
        </authorList>
    </citation>
    <scope>NUCLEOTIDE SEQUENCE [LARGE SCALE GENOMIC DNA]</scope>
    <source>
        <strain evidence="2 3">JK623</strain>
    </source>
</reference>
<keyword evidence="1" id="KW-0472">Membrane</keyword>
<dbReference type="AlphaFoldDB" id="A0A2G3DZZ5"/>